<dbReference type="Pfam" id="PF19843">
    <property type="entry name" value="DUF6318"/>
    <property type="match status" value="1"/>
</dbReference>
<comment type="caution">
    <text evidence="4">The sequence shown here is derived from an EMBL/GenBank/DDBJ whole genome shotgun (WGS) entry which is preliminary data.</text>
</comment>
<feature type="compositionally biased region" description="Polar residues" evidence="1">
    <location>
        <begin position="33"/>
        <end position="47"/>
    </location>
</feature>
<sequence>MTHRNRPTHALLACLATTTLLTACTKGSPEAGQPNTAPPVTSGTPTASTGETLSSPGPTTTGSRPSANSPTAPPTRPQSATGPSLAAGEAFIGHYVALLNHAYATGDTGPMMAASDKGCIGCKGVADYTKRYNATSGTLSGDYNDRLIDVKEIYRGKSGRLGGSATLKTGSYTERDSPSASPVPQGNLTGTMEFTLSPSGGNWVMYEMEIKE</sequence>
<feature type="chain" id="PRO_5047476087" description="DUF6318 domain-containing protein" evidence="2">
    <location>
        <begin position="24"/>
        <end position="212"/>
    </location>
</feature>
<feature type="region of interest" description="Disordered" evidence="1">
    <location>
        <begin position="164"/>
        <end position="190"/>
    </location>
</feature>
<gene>
    <name evidence="4" type="ORF">GCM10009742_73830</name>
</gene>
<reference evidence="5" key="1">
    <citation type="journal article" date="2019" name="Int. J. Syst. Evol. Microbiol.">
        <title>The Global Catalogue of Microorganisms (GCM) 10K type strain sequencing project: providing services to taxonomists for standard genome sequencing and annotation.</title>
        <authorList>
            <consortium name="The Broad Institute Genomics Platform"/>
            <consortium name="The Broad Institute Genome Sequencing Center for Infectious Disease"/>
            <person name="Wu L."/>
            <person name="Ma J."/>
        </authorList>
    </citation>
    <scope>NUCLEOTIDE SEQUENCE [LARGE SCALE GENOMIC DNA]</scope>
    <source>
        <strain evidence="5">JCM 14304</strain>
    </source>
</reference>
<feature type="signal peptide" evidence="2">
    <location>
        <begin position="1"/>
        <end position="23"/>
    </location>
</feature>
<dbReference type="EMBL" id="BAAAND010000012">
    <property type="protein sequence ID" value="GAA1612054.1"/>
    <property type="molecule type" value="Genomic_DNA"/>
</dbReference>
<evidence type="ECO:0000313" key="4">
    <source>
        <dbReference type="EMBL" id="GAA1612054.1"/>
    </source>
</evidence>
<evidence type="ECO:0000256" key="1">
    <source>
        <dbReference type="SAM" id="MobiDB-lite"/>
    </source>
</evidence>
<dbReference type="Proteomes" id="UP001500190">
    <property type="component" value="Unassembled WGS sequence"/>
</dbReference>
<dbReference type="InterPro" id="IPR046281">
    <property type="entry name" value="DUF6318"/>
</dbReference>
<proteinExistence type="predicted"/>
<evidence type="ECO:0000256" key="2">
    <source>
        <dbReference type="SAM" id="SignalP"/>
    </source>
</evidence>
<name>A0ABP4QNV7_9ACTN</name>
<evidence type="ECO:0000313" key="5">
    <source>
        <dbReference type="Proteomes" id="UP001500190"/>
    </source>
</evidence>
<protein>
    <recommendedName>
        <fullName evidence="3">DUF6318 domain-containing protein</fullName>
    </recommendedName>
</protein>
<feature type="compositionally biased region" description="Low complexity" evidence="1">
    <location>
        <begin position="48"/>
        <end position="66"/>
    </location>
</feature>
<organism evidence="4 5">
    <name type="scientific">Kribbella karoonensis</name>
    <dbReference type="NCBI Taxonomy" id="324851"/>
    <lineage>
        <taxon>Bacteria</taxon>
        <taxon>Bacillati</taxon>
        <taxon>Actinomycetota</taxon>
        <taxon>Actinomycetes</taxon>
        <taxon>Propionibacteriales</taxon>
        <taxon>Kribbellaceae</taxon>
        <taxon>Kribbella</taxon>
    </lineage>
</organism>
<keyword evidence="5" id="KW-1185">Reference proteome</keyword>
<feature type="domain" description="DUF6318" evidence="3">
    <location>
        <begin position="61"/>
        <end position="133"/>
    </location>
</feature>
<dbReference type="PROSITE" id="PS51257">
    <property type="entry name" value="PROKAR_LIPOPROTEIN"/>
    <property type="match status" value="1"/>
</dbReference>
<feature type="region of interest" description="Disordered" evidence="1">
    <location>
        <begin position="26"/>
        <end position="84"/>
    </location>
</feature>
<keyword evidence="2" id="KW-0732">Signal</keyword>
<accession>A0ABP4QNV7</accession>
<feature type="compositionally biased region" description="Polar residues" evidence="1">
    <location>
        <begin position="166"/>
        <end position="190"/>
    </location>
</feature>
<evidence type="ECO:0000259" key="3">
    <source>
        <dbReference type="Pfam" id="PF19843"/>
    </source>
</evidence>